<name>A0A0H5R0Q9_9EUKA</name>
<evidence type="ECO:0008006" key="2">
    <source>
        <dbReference type="Google" id="ProtNLM"/>
    </source>
</evidence>
<organism evidence="1">
    <name type="scientific">Spongospora subterranea</name>
    <dbReference type="NCBI Taxonomy" id="70186"/>
    <lineage>
        <taxon>Eukaryota</taxon>
        <taxon>Sar</taxon>
        <taxon>Rhizaria</taxon>
        <taxon>Endomyxa</taxon>
        <taxon>Phytomyxea</taxon>
        <taxon>Plasmodiophorida</taxon>
        <taxon>Plasmodiophoridae</taxon>
        <taxon>Spongospora</taxon>
    </lineage>
</organism>
<proteinExistence type="predicted"/>
<reference evidence="1" key="1">
    <citation type="submission" date="2015-04" db="EMBL/GenBank/DDBJ databases">
        <title>The genome sequence of the plant pathogenic Rhizarian Plasmodiophora brassicae reveals insights in its biotrophic life cycle and the origin of chitin synthesis.</title>
        <authorList>
            <person name="Schwelm A."/>
            <person name="Fogelqvist J."/>
            <person name="Knaust A."/>
            <person name="Julke S."/>
            <person name="Lilja T."/>
            <person name="Dhandapani V."/>
            <person name="Bonilla-Rosso G."/>
            <person name="Karlsson M."/>
            <person name="Shevchenko A."/>
            <person name="Choi S.R."/>
            <person name="Kim H.G."/>
            <person name="Park J.Y."/>
            <person name="Lim Y.P."/>
            <person name="Ludwig-Muller J."/>
            <person name="Dixelius C."/>
        </authorList>
    </citation>
    <scope>NUCLEOTIDE SEQUENCE</scope>
    <source>
        <tissue evidence="1">Potato root galls</tissue>
    </source>
</reference>
<protein>
    <recommendedName>
        <fullName evidence="2">3'-5' exonuclease domain-containing protein</fullName>
    </recommendedName>
</protein>
<dbReference type="EMBL" id="HACM01000922">
    <property type="protein sequence ID" value="CRZ01364.1"/>
    <property type="molecule type" value="Transcribed_RNA"/>
</dbReference>
<dbReference type="AlphaFoldDB" id="A0A0H5R0Q9"/>
<sequence>MRAWRRGTASMAGITIARCPETAKVAVDALVRIRDQHPDRYFACDTEVVDMDVKKQTPVGHGKVIAASIYAGDTADFGNGPRLFIDNLDDAAGTLDLFKPFFEDPKSPKAKFVI</sequence>
<dbReference type="EMBL" id="HACM01000925">
    <property type="protein sequence ID" value="CRZ01367.1"/>
    <property type="molecule type" value="Transcribed_RNA"/>
</dbReference>
<accession>A0A0H5R0Q9</accession>
<evidence type="ECO:0000313" key="1">
    <source>
        <dbReference type="EMBL" id="CRZ01364.1"/>
    </source>
</evidence>